<feature type="compositionally biased region" description="Basic and acidic residues" evidence="1">
    <location>
        <begin position="477"/>
        <end position="580"/>
    </location>
</feature>
<dbReference type="EMBL" id="JADGJD010000816">
    <property type="protein sequence ID" value="KAJ3048297.1"/>
    <property type="molecule type" value="Genomic_DNA"/>
</dbReference>
<accession>A0AAD5S9L5</accession>
<reference evidence="2" key="1">
    <citation type="submission" date="2020-05" db="EMBL/GenBank/DDBJ databases">
        <title>Phylogenomic resolution of chytrid fungi.</title>
        <authorList>
            <person name="Stajich J.E."/>
            <person name="Amses K."/>
            <person name="Simmons R."/>
            <person name="Seto K."/>
            <person name="Myers J."/>
            <person name="Bonds A."/>
            <person name="Quandt C.A."/>
            <person name="Barry K."/>
            <person name="Liu P."/>
            <person name="Grigoriev I."/>
            <person name="Longcore J.E."/>
            <person name="James T.Y."/>
        </authorList>
    </citation>
    <scope>NUCLEOTIDE SEQUENCE</scope>
    <source>
        <strain evidence="2">JEL0318</strain>
    </source>
</reference>
<feature type="compositionally biased region" description="Low complexity" evidence="1">
    <location>
        <begin position="278"/>
        <end position="291"/>
    </location>
</feature>
<feature type="compositionally biased region" description="Acidic residues" evidence="1">
    <location>
        <begin position="1"/>
        <end position="10"/>
    </location>
</feature>
<feature type="compositionally biased region" description="Basic and acidic residues" evidence="1">
    <location>
        <begin position="615"/>
        <end position="632"/>
    </location>
</feature>
<feature type="compositionally biased region" description="Gly residues" evidence="1">
    <location>
        <begin position="426"/>
        <end position="440"/>
    </location>
</feature>
<feature type="compositionally biased region" description="Basic and acidic residues" evidence="1">
    <location>
        <begin position="454"/>
        <end position="467"/>
    </location>
</feature>
<dbReference type="SUPFAM" id="SSF54928">
    <property type="entry name" value="RNA-binding domain, RBD"/>
    <property type="match status" value="1"/>
</dbReference>
<feature type="region of interest" description="Disordered" evidence="1">
    <location>
        <begin position="272"/>
        <end position="299"/>
    </location>
</feature>
<feature type="compositionally biased region" description="Low complexity" evidence="1">
    <location>
        <begin position="636"/>
        <end position="648"/>
    </location>
</feature>
<protein>
    <recommendedName>
        <fullName evidence="4">RRM domain-containing protein</fullName>
    </recommendedName>
</protein>
<sequence>MADDDYDIYGDDGLGGAGLGEDDNYLYGDLDSGTKTTAVKTEEPTPTTAGRRTSQQSASGYSDVLDYGGEDELAIPGLAGDSNEQNNTITNASGEVRLKVEEDSGAMEMDQQPQHYQSQNPQNGTVLGQGYGSAGAGYPSVLPQGGFNGPFDPSLPRGLFLEDLTWWTTDEDIQLALTDAGVAPYLVPNELAFSEHRVNGKSKGTCYMLFRHPDACQAAKVFFESIEIHSRKPTVKFSMPGATTNPFRTVPKDPKEARMEAAAGIVRKTPVATPMSLPANPTASASPAPTAQVTGAGRGTAAARGGAAANASARGGFTGYGRGATPGAPVVPPLAGAGAAGGAAAPFVPGAAPAGYYDPPEFFPAHPAMMGPPGPYGRGRGFPGGPGPRDPYGAGPGGFYERGPYPPGPGGPPFFDGPDGYDYDGYGPGPGFRGPGGAGRGYPRPYPGGPHGYPPHDERSRYNRDPRAGPAGPPGEPRPDDERAVKQEEPDKDEFGRDRVSAADAQRDRERERDRYADARGPRDARDIRDPRGNVEVSVKERGGARAGPEDWDRRSSRGSRGEYPKGSYDRYGYEDDRWGRRSASPGRRGSFEEERSGGMRSSRAVTPLDDGGDDRDRGRSRTRSPKSERSGSRSPVPNDEGNNNDGPGDSRGDDALSHRSRSRSRSRTPRSRSRSRSPDRHRKRKERDEKEGGEGEKKRKRESRHKDGKEKKNKHRHHHRRSSRRDPNETEEQRAERKQREREEKEERRKNEGRS</sequence>
<dbReference type="Gene3D" id="3.30.70.330">
    <property type="match status" value="1"/>
</dbReference>
<evidence type="ECO:0008006" key="4">
    <source>
        <dbReference type="Google" id="ProtNLM"/>
    </source>
</evidence>
<feature type="compositionally biased region" description="Basic and acidic residues" evidence="1">
    <location>
        <begin position="687"/>
        <end position="698"/>
    </location>
</feature>
<dbReference type="Proteomes" id="UP001212841">
    <property type="component" value="Unassembled WGS sequence"/>
</dbReference>
<feature type="region of interest" description="Disordered" evidence="1">
    <location>
        <begin position="1"/>
        <end position="94"/>
    </location>
</feature>
<dbReference type="InterPro" id="IPR035979">
    <property type="entry name" value="RBD_domain_sf"/>
</dbReference>
<gene>
    <name evidence="2" type="ORF">HK097_010697</name>
</gene>
<dbReference type="GO" id="GO:0003676">
    <property type="term" value="F:nucleic acid binding"/>
    <property type="evidence" value="ECO:0007669"/>
    <property type="project" value="InterPro"/>
</dbReference>
<evidence type="ECO:0000256" key="1">
    <source>
        <dbReference type="SAM" id="MobiDB-lite"/>
    </source>
</evidence>
<dbReference type="InterPro" id="IPR012677">
    <property type="entry name" value="Nucleotide-bd_a/b_plait_sf"/>
</dbReference>
<feature type="compositionally biased region" description="Low complexity" evidence="1">
    <location>
        <begin position="413"/>
        <end position="425"/>
    </location>
</feature>
<dbReference type="CDD" id="cd12372">
    <property type="entry name" value="RRM_CFIm68_CFIm59"/>
    <property type="match status" value="1"/>
</dbReference>
<organism evidence="2 3">
    <name type="scientific">Rhizophlyctis rosea</name>
    <dbReference type="NCBI Taxonomy" id="64517"/>
    <lineage>
        <taxon>Eukaryota</taxon>
        <taxon>Fungi</taxon>
        <taxon>Fungi incertae sedis</taxon>
        <taxon>Chytridiomycota</taxon>
        <taxon>Chytridiomycota incertae sedis</taxon>
        <taxon>Chytridiomycetes</taxon>
        <taxon>Rhizophlyctidales</taxon>
        <taxon>Rhizophlyctidaceae</taxon>
        <taxon>Rhizophlyctis</taxon>
    </lineage>
</organism>
<feature type="compositionally biased region" description="Basic and acidic residues" evidence="1">
    <location>
        <begin position="649"/>
        <end position="658"/>
    </location>
</feature>
<feature type="compositionally biased region" description="Basic residues" evidence="1">
    <location>
        <begin position="712"/>
        <end position="724"/>
    </location>
</feature>
<feature type="compositionally biased region" description="Basic residues" evidence="1">
    <location>
        <begin position="659"/>
        <end position="686"/>
    </location>
</feature>
<evidence type="ECO:0000313" key="2">
    <source>
        <dbReference type="EMBL" id="KAJ3048297.1"/>
    </source>
</evidence>
<feature type="compositionally biased region" description="Polar residues" evidence="1">
    <location>
        <begin position="82"/>
        <end position="93"/>
    </location>
</feature>
<feature type="compositionally biased region" description="Basic and acidic residues" evidence="1">
    <location>
        <begin position="725"/>
        <end position="756"/>
    </location>
</feature>
<feature type="compositionally biased region" description="Polar residues" evidence="1">
    <location>
        <begin position="33"/>
        <end position="60"/>
    </location>
</feature>
<feature type="region of interest" description="Disordered" evidence="1">
    <location>
        <begin position="109"/>
        <end position="131"/>
    </location>
</feature>
<dbReference type="AlphaFoldDB" id="A0AAD5S9L5"/>
<keyword evidence="3" id="KW-1185">Reference proteome</keyword>
<proteinExistence type="predicted"/>
<feature type="region of interest" description="Disordered" evidence="1">
    <location>
        <begin position="374"/>
        <end position="756"/>
    </location>
</feature>
<evidence type="ECO:0000313" key="3">
    <source>
        <dbReference type="Proteomes" id="UP001212841"/>
    </source>
</evidence>
<feature type="compositionally biased region" description="Low complexity" evidence="1">
    <location>
        <begin position="111"/>
        <end position="123"/>
    </location>
</feature>
<comment type="caution">
    <text evidence="2">The sequence shown here is derived from an EMBL/GenBank/DDBJ whole genome shotgun (WGS) entry which is preliminary data.</text>
</comment>
<name>A0AAD5S9L5_9FUNG</name>